<sequence>MLLLGVVCAKRRCNYSVILSNYRTLTLAELKSLVPHILRSIYNLTQVFACFSKGKQKDRVTEVVARMGLFIRQNCRKILARNSLF</sequence>
<keyword evidence="2" id="KW-1185">Reference proteome</keyword>
<organism evidence="1 2">
    <name type="scientific">Silurus asotus</name>
    <name type="common">Amur catfish</name>
    <name type="synonym">Parasilurus asotus</name>
    <dbReference type="NCBI Taxonomy" id="30991"/>
    <lineage>
        <taxon>Eukaryota</taxon>
        <taxon>Metazoa</taxon>
        <taxon>Chordata</taxon>
        <taxon>Craniata</taxon>
        <taxon>Vertebrata</taxon>
        <taxon>Euteleostomi</taxon>
        <taxon>Actinopterygii</taxon>
        <taxon>Neopterygii</taxon>
        <taxon>Teleostei</taxon>
        <taxon>Ostariophysi</taxon>
        <taxon>Siluriformes</taxon>
        <taxon>Siluridae</taxon>
        <taxon>Silurus</taxon>
    </lineage>
</organism>
<reference evidence="1" key="1">
    <citation type="submission" date="2018-07" db="EMBL/GenBank/DDBJ databases">
        <title>Comparative genomics of catfishes provides insights into carnivory and benthic adaptation.</title>
        <authorList>
            <person name="Zhang Y."/>
            <person name="Wang D."/>
            <person name="Peng Z."/>
            <person name="Zheng S."/>
            <person name="Shao F."/>
            <person name="Tao W."/>
        </authorList>
    </citation>
    <scope>NUCLEOTIDE SEQUENCE</scope>
    <source>
        <strain evidence="1">Chongqing</strain>
    </source>
</reference>
<dbReference type="EMBL" id="MU564352">
    <property type="protein sequence ID" value="KAI5612485.1"/>
    <property type="molecule type" value="Genomic_DNA"/>
</dbReference>
<evidence type="ECO:0000313" key="2">
    <source>
        <dbReference type="Proteomes" id="UP001205998"/>
    </source>
</evidence>
<dbReference type="AlphaFoldDB" id="A0AAD5AAR5"/>
<accession>A0AAD5AAR5</accession>
<dbReference type="Proteomes" id="UP001205998">
    <property type="component" value="Unassembled WGS sequence"/>
</dbReference>
<comment type="caution">
    <text evidence="1">The sequence shown here is derived from an EMBL/GenBank/DDBJ whole genome shotgun (WGS) entry which is preliminary data.</text>
</comment>
<proteinExistence type="predicted"/>
<name>A0AAD5AAR5_SILAS</name>
<evidence type="ECO:0000313" key="1">
    <source>
        <dbReference type="EMBL" id="KAI5612485.1"/>
    </source>
</evidence>
<protein>
    <submittedName>
        <fullName evidence="1">Uncharacterized protein</fullName>
    </submittedName>
</protein>
<gene>
    <name evidence="1" type="ORF">C0J50_1153</name>
</gene>